<protein>
    <recommendedName>
        <fullName evidence="3">Transcriptional regulator, AbiEi antitoxin, Type IV TA system</fullName>
    </recommendedName>
</protein>
<dbReference type="EMBL" id="RQZG01000010">
    <property type="protein sequence ID" value="RRD04558.1"/>
    <property type="molecule type" value="Genomic_DNA"/>
</dbReference>
<dbReference type="RefSeq" id="WP_124844948.1">
    <property type="nucleotide sequence ID" value="NZ_RQZG01000010.1"/>
</dbReference>
<sequence length="305" mass="33865">MTNNDVWTRAHLTSLGLTPSQLDRQLEDGTLTRLRRGFYSHTEALDSREGHLRRIRATAEQVDDTSVFSHVSAAVLHGLPVPFEALETVTMTRRSPGHGDRTLRLLVRRTAIEDAEITSIDNLPVTTLARTTTDLARTSDFGWALVVADAALARGATRQDLLNQLALHPRLHGTSQARRVIHLADERAESPAESFSRLNIMRAGLPEPQLQVEIIDANGEVIARPDFLWPEFGVAGEVDGMIKYRDLLKPGQAPSTVILAEKRRDVKLEQHGYRVIHWGWAEATNASTLAHLLGPALRTSLNRRA</sequence>
<proteinExistence type="predicted"/>
<name>A0A3P1T5G4_9ACTN</name>
<dbReference type="AlphaFoldDB" id="A0A3P1T5G4"/>
<evidence type="ECO:0008006" key="3">
    <source>
        <dbReference type="Google" id="ProtNLM"/>
    </source>
</evidence>
<organism evidence="1 2">
    <name type="scientific">Arachnia propionica</name>
    <dbReference type="NCBI Taxonomy" id="1750"/>
    <lineage>
        <taxon>Bacteria</taxon>
        <taxon>Bacillati</taxon>
        <taxon>Actinomycetota</taxon>
        <taxon>Actinomycetes</taxon>
        <taxon>Propionibacteriales</taxon>
        <taxon>Propionibacteriaceae</taxon>
        <taxon>Arachnia</taxon>
    </lineage>
</organism>
<comment type="caution">
    <text evidence="1">The sequence shown here is derived from an EMBL/GenBank/DDBJ whole genome shotgun (WGS) entry which is preliminary data.</text>
</comment>
<accession>A0A3P1T5G4</accession>
<dbReference type="Proteomes" id="UP000280819">
    <property type="component" value="Unassembled WGS sequence"/>
</dbReference>
<gene>
    <name evidence="1" type="ORF">EII34_09635</name>
</gene>
<reference evidence="1 2" key="1">
    <citation type="submission" date="2018-11" db="EMBL/GenBank/DDBJ databases">
        <title>Genomes From Bacteria Associated with the Canine Oral Cavity: a Test Case for Automated Genome-Based Taxonomic Assignment.</title>
        <authorList>
            <person name="Coil D.A."/>
            <person name="Jospin G."/>
            <person name="Darling A.E."/>
            <person name="Wallis C."/>
            <person name="Davis I.J."/>
            <person name="Harris S."/>
            <person name="Eisen J.A."/>
            <person name="Holcombe L.J."/>
            <person name="O'Flynn C."/>
        </authorList>
    </citation>
    <scope>NUCLEOTIDE SEQUENCE [LARGE SCALE GENOMIC DNA]</scope>
    <source>
        <strain evidence="1 2">OH887_COT-365</strain>
    </source>
</reference>
<evidence type="ECO:0000313" key="1">
    <source>
        <dbReference type="EMBL" id="RRD04558.1"/>
    </source>
</evidence>
<evidence type="ECO:0000313" key="2">
    <source>
        <dbReference type="Proteomes" id="UP000280819"/>
    </source>
</evidence>
<dbReference type="OrthoDB" id="5143202at2"/>